<dbReference type="NCBIfam" id="NF009472">
    <property type="entry name" value="PRK12834.1"/>
    <property type="match status" value="1"/>
</dbReference>
<dbReference type="FunFam" id="3.40.1390.30:FF:000001">
    <property type="entry name" value="GTP cyclohydrolase 1 type 2"/>
    <property type="match status" value="1"/>
</dbReference>
<evidence type="ECO:0000256" key="2">
    <source>
        <dbReference type="ARBA" id="ARBA00022630"/>
    </source>
</evidence>
<feature type="binding site" evidence="4">
    <location>
        <position position="665"/>
    </location>
    <ligand>
        <name>a divalent metal cation</name>
        <dbReference type="ChEBI" id="CHEBI:60240"/>
        <label>1</label>
    </ligand>
</feature>
<dbReference type="SUPFAM" id="SSF102705">
    <property type="entry name" value="NIF3 (NGG1p interacting factor 3)-like"/>
    <property type="match status" value="1"/>
</dbReference>
<evidence type="ECO:0000313" key="7">
    <source>
        <dbReference type="EMBL" id="KAE8408279.1"/>
    </source>
</evidence>
<dbReference type="Gene3D" id="3.50.50.60">
    <property type="entry name" value="FAD/NAD(P)-binding domain"/>
    <property type="match status" value="1"/>
</dbReference>
<dbReference type="GO" id="GO:0016787">
    <property type="term" value="F:hydrolase activity"/>
    <property type="evidence" value="ECO:0007669"/>
    <property type="project" value="UniProtKB-KW"/>
</dbReference>
<dbReference type="SUPFAM" id="SSF51905">
    <property type="entry name" value="FAD/NAD(P)-binding domain"/>
    <property type="match status" value="1"/>
</dbReference>
<evidence type="ECO:0000256" key="5">
    <source>
        <dbReference type="SAM" id="MobiDB-lite"/>
    </source>
</evidence>
<evidence type="ECO:0000313" key="8">
    <source>
        <dbReference type="Proteomes" id="UP000325579"/>
    </source>
</evidence>
<dbReference type="Proteomes" id="UP000325579">
    <property type="component" value="Unassembled WGS sequence"/>
</dbReference>
<organism evidence="7 8">
    <name type="scientific">Aspergillus pseudonomiae</name>
    <dbReference type="NCBI Taxonomy" id="1506151"/>
    <lineage>
        <taxon>Eukaryota</taxon>
        <taxon>Fungi</taxon>
        <taxon>Dikarya</taxon>
        <taxon>Ascomycota</taxon>
        <taxon>Pezizomycotina</taxon>
        <taxon>Eurotiomycetes</taxon>
        <taxon>Eurotiomycetidae</taxon>
        <taxon>Eurotiales</taxon>
        <taxon>Aspergillaceae</taxon>
        <taxon>Aspergillus</taxon>
        <taxon>Aspergillus subgen. Circumdati</taxon>
    </lineage>
</organism>
<name>A0A5N7DQG0_9EURO</name>
<dbReference type="PANTHER" id="PTHR43260:SF1">
    <property type="entry name" value="KSDD-LIKE STEROID DEHYDROGENASE RV0785"/>
    <property type="match status" value="1"/>
</dbReference>
<feature type="region of interest" description="Disordered" evidence="5">
    <location>
        <begin position="685"/>
        <end position="736"/>
    </location>
</feature>
<gene>
    <name evidence="7" type="ORF">BDV37DRAFT_296464</name>
</gene>
<feature type="binding site" evidence="4">
    <location>
        <position position="837"/>
    </location>
    <ligand>
        <name>a divalent metal cation</name>
        <dbReference type="ChEBI" id="CHEBI:60240"/>
        <label>1</label>
    </ligand>
</feature>
<dbReference type="InterPro" id="IPR027477">
    <property type="entry name" value="Succ_DH/fumarate_Rdtase_cat_sf"/>
</dbReference>
<keyword evidence="7" id="KW-0378">Hydrolase</keyword>
<keyword evidence="8" id="KW-1185">Reference proteome</keyword>
<evidence type="ECO:0000259" key="6">
    <source>
        <dbReference type="Pfam" id="PF00890"/>
    </source>
</evidence>
<dbReference type="Pfam" id="PF01784">
    <property type="entry name" value="DUF34_NIF3"/>
    <property type="match status" value="1"/>
</dbReference>
<dbReference type="EMBL" id="ML736744">
    <property type="protein sequence ID" value="KAE8408279.1"/>
    <property type="molecule type" value="Genomic_DNA"/>
</dbReference>
<comment type="similarity">
    <text evidence="1">Belongs to the GTP cyclohydrolase I type 2/NIF3 family.</text>
</comment>
<dbReference type="NCBIfam" id="TIGR00486">
    <property type="entry name" value="YbgI_SA1388"/>
    <property type="match status" value="1"/>
</dbReference>
<keyword evidence="2" id="KW-0285">Flavoprotein</keyword>
<evidence type="ECO:0000256" key="4">
    <source>
        <dbReference type="PIRSR" id="PIRSR602678-1"/>
    </source>
</evidence>
<dbReference type="GO" id="GO:0046872">
    <property type="term" value="F:metal ion binding"/>
    <property type="evidence" value="ECO:0007669"/>
    <property type="project" value="UniProtKB-KW"/>
</dbReference>
<reference evidence="7 8" key="1">
    <citation type="submission" date="2019-04" db="EMBL/GenBank/DDBJ databases">
        <authorList>
            <consortium name="DOE Joint Genome Institute"/>
            <person name="Mondo S."/>
            <person name="Kjaerbolling I."/>
            <person name="Vesth T."/>
            <person name="Frisvad J.C."/>
            <person name="Nybo J.L."/>
            <person name="Theobald S."/>
            <person name="Kildgaard S."/>
            <person name="Isbrandt T."/>
            <person name="Kuo A."/>
            <person name="Sato A."/>
            <person name="Lyhne E.K."/>
            <person name="Kogle M.E."/>
            <person name="Wiebenga A."/>
            <person name="Kun R.S."/>
            <person name="Lubbers R.J."/>
            <person name="Makela M.R."/>
            <person name="Barry K."/>
            <person name="Chovatia M."/>
            <person name="Clum A."/>
            <person name="Daum C."/>
            <person name="Haridas S."/>
            <person name="He G."/>
            <person name="LaButti K."/>
            <person name="Lipzen A."/>
            <person name="Riley R."/>
            <person name="Salamov A."/>
            <person name="Simmons B.A."/>
            <person name="Magnuson J.K."/>
            <person name="Henrissat B."/>
            <person name="Mortensen U.H."/>
            <person name="Larsen T.O."/>
            <person name="Devries R.P."/>
            <person name="Grigoriev I.V."/>
            <person name="Machida M."/>
            <person name="Baker S.E."/>
            <person name="Andersen M.R."/>
            <person name="Cantor M.N."/>
            <person name="Hua S.X."/>
        </authorList>
    </citation>
    <scope>NUCLEOTIDE SEQUENCE [LARGE SCALE GENOMIC DNA]</scope>
    <source>
        <strain evidence="7 8">CBS 119388</strain>
    </source>
</reference>
<dbReference type="InterPro" id="IPR036188">
    <property type="entry name" value="FAD/NAD-bd_sf"/>
</dbReference>
<dbReference type="GO" id="GO:0016627">
    <property type="term" value="F:oxidoreductase activity, acting on the CH-CH group of donors"/>
    <property type="evidence" value="ECO:0007669"/>
    <property type="project" value="InterPro"/>
</dbReference>
<dbReference type="OrthoDB" id="3345469at2759"/>
<dbReference type="InterPro" id="IPR002678">
    <property type="entry name" value="DUF34/NIF3"/>
</dbReference>
<proteinExistence type="inferred from homology"/>
<keyword evidence="4" id="KW-0479">Metal-binding</keyword>
<feature type="binding site" evidence="4">
    <location>
        <position position="841"/>
    </location>
    <ligand>
        <name>a divalent metal cation</name>
        <dbReference type="ChEBI" id="CHEBI:60240"/>
        <label>1</label>
    </ligand>
</feature>
<dbReference type="AlphaFoldDB" id="A0A5N7DQG0"/>
<dbReference type="Gene3D" id="3.90.700.10">
    <property type="entry name" value="Succinate dehydrogenase/fumarate reductase flavoprotein, catalytic domain"/>
    <property type="match status" value="1"/>
</dbReference>
<dbReference type="GeneID" id="43674807"/>
<evidence type="ECO:0000256" key="1">
    <source>
        <dbReference type="ARBA" id="ARBA00006964"/>
    </source>
</evidence>
<feature type="compositionally biased region" description="Low complexity" evidence="5">
    <location>
        <begin position="685"/>
        <end position="698"/>
    </location>
</feature>
<dbReference type="FunFam" id="3.40.1390.30:FF:000008">
    <property type="entry name" value="NGG1 interacting factor Nif3"/>
    <property type="match status" value="1"/>
</dbReference>
<keyword evidence="3" id="KW-0560">Oxidoreductase</keyword>
<feature type="domain" description="FAD-dependent oxidoreductase 2 FAD-binding" evidence="6">
    <location>
        <begin position="107"/>
        <end position="517"/>
    </location>
</feature>
<protein>
    <submittedName>
        <fullName evidence="7">GTP cyclohydrolase 1 type 2/Nif3</fullName>
    </submittedName>
</protein>
<evidence type="ECO:0000256" key="3">
    <source>
        <dbReference type="ARBA" id="ARBA00023002"/>
    </source>
</evidence>
<dbReference type="Pfam" id="PF00890">
    <property type="entry name" value="FAD_binding_2"/>
    <property type="match status" value="2"/>
</dbReference>
<dbReference type="InterPro" id="IPR003953">
    <property type="entry name" value="FAD-dep_OxRdtase_2_FAD-bd"/>
</dbReference>
<accession>A0A5N7DQG0</accession>
<feature type="binding site" evidence="4">
    <location>
        <position position="627"/>
    </location>
    <ligand>
        <name>a divalent metal cation</name>
        <dbReference type="ChEBI" id="CHEBI:60240"/>
        <label>1</label>
    </ligand>
</feature>
<sequence>MAEKNSPIIIVGGGLAGLVAAFELSKRDVHTVIIDQENEASLGGQAFWSLGGLFCVNSADQRRLGIQDSRKLAMEDWFNSARFDRECDFWPRKWAEAFVNFATDHMERYVRSLGVPRFHISWGAGPAIVEAFEKPVRAAAKKGLVEFLFRRQVDSLIVDKDTGAVIGVRGQVLEPSDTARGEASNRRSIDTFEVYGSGVLIASGGIGGNVDLVKKNWPVDRLGSPPSNFVIGVPAHVDGRMIGIAKDAGANVINEDRMWHYTEGLQNWDPIWPQHGIRIIPGPSSLWLDATGKRLPPMLYPGCDTLATLKHICNTGYDYTWFVLDKTVISKEFALSGSEQNPDLTSKSRLRTFYRALGSAIPGPVQAFMDKGVDFVVEPTISKLVAKMNKLAKERGGPTLDVEKIEHEIHLRDMQIDNKFTKDAQVMLIQNGRNYWPDRLGRVAKLHKLADPSHGPFVAVRLNLLTRKTLGGLETDLHGRVLRPDGSHFPNLYAAGEVSGFGGGGVHGYSALEGTFLGGCIFSGRTAGSIEPSMNPLLRSSVRLYSTMSASLSPTSSPFTKAVVSSMRKLYPESLADKSWDNTGLLLEAPFNPTRRQNNSVLLAIDLTKAVAEEAIARKDSAIVAYHPIIFRGLKSLTFTDPQQQSLLRLAQEGISVYSPHTAVDATPGGMADWLCDIVTGSITPSSTTTNTPAQSSSKTYSAPSYPTPHAVVPADASSVPPHTRTTIHPSAPPLPENMETAGMGRLVTFDAPQPLTTLVDRIAQGVGFPGGIPIAVPQGASVDEISIRTVGVCPGSGSSVLMKGGNVPDLLFTGEMSHHEALAAIERGKVVVALAHSNTERGYLRAVMREKLEGVLKGEWEAQRAEALKTLEGGEEGLAEILKDGACEVHVSEQDRDPYGIMVRRV</sequence>
<dbReference type="Gene3D" id="3.40.1390.30">
    <property type="entry name" value="NIF3 (NGG1p interacting factor 3)-like"/>
    <property type="match status" value="2"/>
</dbReference>
<feature type="domain" description="FAD-dependent oxidoreductase 2 FAD-binding" evidence="6">
    <location>
        <begin position="8"/>
        <end position="105"/>
    </location>
</feature>
<dbReference type="InterPro" id="IPR014614">
    <property type="entry name" value="KsdD_DH"/>
</dbReference>
<dbReference type="PANTHER" id="PTHR43260">
    <property type="entry name" value="3-KETOSTEROID-DELTA-1-DEHYDROGENASE"/>
    <property type="match status" value="1"/>
</dbReference>
<dbReference type="RefSeq" id="XP_031945598.1">
    <property type="nucleotide sequence ID" value="XM_032090116.1"/>
</dbReference>
<dbReference type="InterPro" id="IPR036069">
    <property type="entry name" value="DUF34/NIF3_sf"/>
</dbReference>